<comment type="caution">
    <text evidence="1">The sequence shown here is derived from an EMBL/GenBank/DDBJ whole genome shotgun (WGS) entry which is preliminary data.</text>
</comment>
<reference evidence="1" key="1">
    <citation type="submission" date="2022-03" db="EMBL/GenBank/DDBJ databases">
        <authorList>
            <person name="Sayadi A."/>
        </authorList>
    </citation>
    <scope>NUCLEOTIDE SEQUENCE</scope>
</reference>
<protein>
    <submittedName>
        <fullName evidence="1">Uncharacterized protein</fullName>
    </submittedName>
</protein>
<dbReference type="EMBL" id="CAKOFQ010007438">
    <property type="protein sequence ID" value="CAH2001191.1"/>
    <property type="molecule type" value="Genomic_DNA"/>
</dbReference>
<proteinExistence type="predicted"/>
<gene>
    <name evidence="1" type="ORF">ACAOBT_LOCUS26034</name>
</gene>
<accession>A0A9P0PWN4</accession>
<name>A0A9P0PWN4_ACAOB</name>
<organism evidence="1 2">
    <name type="scientific">Acanthoscelides obtectus</name>
    <name type="common">Bean weevil</name>
    <name type="synonym">Bruchus obtectus</name>
    <dbReference type="NCBI Taxonomy" id="200917"/>
    <lineage>
        <taxon>Eukaryota</taxon>
        <taxon>Metazoa</taxon>
        <taxon>Ecdysozoa</taxon>
        <taxon>Arthropoda</taxon>
        <taxon>Hexapoda</taxon>
        <taxon>Insecta</taxon>
        <taxon>Pterygota</taxon>
        <taxon>Neoptera</taxon>
        <taxon>Endopterygota</taxon>
        <taxon>Coleoptera</taxon>
        <taxon>Polyphaga</taxon>
        <taxon>Cucujiformia</taxon>
        <taxon>Chrysomeloidea</taxon>
        <taxon>Chrysomelidae</taxon>
        <taxon>Bruchinae</taxon>
        <taxon>Bruchini</taxon>
        <taxon>Acanthoscelides</taxon>
    </lineage>
</organism>
<keyword evidence="2" id="KW-1185">Reference proteome</keyword>
<evidence type="ECO:0000313" key="2">
    <source>
        <dbReference type="Proteomes" id="UP001152888"/>
    </source>
</evidence>
<sequence>MPQRAYKAIVFKNKF</sequence>
<evidence type="ECO:0000313" key="1">
    <source>
        <dbReference type="EMBL" id="CAH2001191.1"/>
    </source>
</evidence>
<dbReference type="Proteomes" id="UP001152888">
    <property type="component" value="Unassembled WGS sequence"/>
</dbReference>